<keyword evidence="1" id="KW-0812">Transmembrane</keyword>
<dbReference type="Proteomes" id="UP001244564">
    <property type="component" value="Chromosome"/>
</dbReference>
<reference evidence="2 3" key="1">
    <citation type="submission" date="2023-04" db="EMBL/GenBank/DDBJ databases">
        <title>Genomic of Lysinibacillus capsici TSBLM.</title>
        <authorList>
            <person name="Hu X.S."/>
            <person name="Yu C.H."/>
        </authorList>
    </citation>
    <scope>NUCLEOTIDE SEQUENCE [LARGE SCALE GENOMIC DNA]</scope>
    <source>
        <strain evidence="2 3">TSBLM</strain>
    </source>
</reference>
<protein>
    <submittedName>
        <fullName evidence="2">Uncharacterized protein</fullName>
    </submittedName>
</protein>
<dbReference type="EMBL" id="CP122283">
    <property type="protein sequence ID" value="WGF39893.1"/>
    <property type="molecule type" value="Genomic_DNA"/>
</dbReference>
<keyword evidence="1" id="KW-1133">Transmembrane helix</keyword>
<name>A0ABY8KK73_9BACI</name>
<dbReference type="RefSeq" id="WP_279495558.1">
    <property type="nucleotide sequence ID" value="NZ_CP122283.1"/>
</dbReference>
<proteinExistence type="predicted"/>
<keyword evidence="3" id="KW-1185">Reference proteome</keyword>
<evidence type="ECO:0000313" key="3">
    <source>
        <dbReference type="Proteomes" id="UP001244564"/>
    </source>
</evidence>
<feature type="transmembrane region" description="Helical" evidence="1">
    <location>
        <begin position="108"/>
        <end position="129"/>
    </location>
</feature>
<keyword evidence="1" id="KW-0472">Membrane</keyword>
<evidence type="ECO:0000313" key="2">
    <source>
        <dbReference type="EMBL" id="WGF39893.1"/>
    </source>
</evidence>
<accession>A0ABY8KK73</accession>
<sequence>MDQLEIFERLQKILEEYEKSFDKHYSSLQSKMVESLQEAYEKYGNNLSEYRKYSRLQALVKQLDGISTAEYQKLLEEALKMQEETFDMTYLLYTYLVYMYFSNEEGKLLNITSAAAGTSAAVAIIYWLLRNRKRMLREFLKESEYETLLRFKKHKDDYVYSIFMDMQDNLKAEEDFTATSNQAKKRTQSARNNGIKRLQEMFNSTINYVQDKMYDALKGKVEGVEKMWISMRDMQVRHAHRILDSQFANEEGYFHYAGDRAKRPKLWKDPSMNYGCRCKIILLFGGRIPMFSRIYDYQDPGYQIKIAERIDKLLPNKTYLQSLKQAQDEIKPPKRTVPYITFENWLEQYGEKG</sequence>
<gene>
    <name evidence="2" type="ORF">QBO96_06405</name>
</gene>
<evidence type="ECO:0000256" key="1">
    <source>
        <dbReference type="SAM" id="Phobius"/>
    </source>
</evidence>
<organism evidence="2 3">
    <name type="scientific">Lysinibacillus capsici</name>
    <dbReference type="NCBI Taxonomy" id="2115968"/>
    <lineage>
        <taxon>Bacteria</taxon>
        <taxon>Bacillati</taxon>
        <taxon>Bacillota</taxon>
        <taxon>Bacilli</taxon>
        <taxon>Bacillales</taxon>
        <taxon>Bacillaceae</taxon>
        <taxon>Lysinibacillus</taxon>
    </lineage>
</organism>